<dbReference type="Pfam" id="PF01412">
    <property type="entry name" value="ArfGap"/>
    <property type="match status" value="1"/>
</dbReference>
<dbReference type="OrthoDB" id="10266696at2759"/>
<feature type="region of interest" description="Disordered" evidence="2">
    <location>
        <begin position="568"/>
        <end position="607"/>
    </location>
</feature>
<evidence type="ECO:0000256" key="2">
    <source>
        <dbReference type="SAM" id="MobiDB-lite"/>
    </source>
</evidence>
<sequence length="652" mass="69968">MAGTISKRQQARNEKVLHDLVQTVPGNNLCADCSARNPAWASWSLGIFLCVRCASIHRKLGTHISKIKSLSMDSWTAEQVENMRKVGNVTSNKIYNPQNKKPSIPIDVDEVDSVMERFIRAKYVSNSFNGGGRRGGLTTGISVDENPPPLPPKGKFGLRSASSLFPLSSKAKKQASSPEILSPTRETLRRSPSPRLVNKPSKVFGASIEYDTGDTDYKLGRLRDMGFMDNSRNAMILKGVHGNLEKAIETLIRLGEGGSRSPSLVSPRESSLRATRSLTPLSSRATTNGRDTPITPPAASPAVSTNPFDMLTPQPQTAQSTGTLQNKNASPASTNPFGPPSNQADLFSQAFQNMSLAPPQQPLFPNHTGGIPSQPGQLAHNQPLSGIAPGAASMSFNTNQTYSQLQPLHVQQIYPQQTGLSPTSAQSTPGLAYNHNPFFMDQVQTQAQVHVQVQAQMASQQPLAVNTATSPSFANNPFTRSPTRIQSPTLGQIPEQSQYVTSPSQQTNPFFAQAQYQQAPVAQQAQTYSQRPDKASILALYNYPQLAPQPMAQAEQLPMSTNAIHANAASAGNPEQPRSVSTPLSGNRNPFAINNGTTSPATSSPLASKDIFSGGLSHGSRDSIALGMDMASWSNSGRHSPDAFASLSARHT</sequence>
<dbReference type="EMBL" id="NLAX01000701">
    <property type="protein sequence ID" value="PKS07654.1"/>
    <property type="molecule type" value="Genomic_DNA"/>
</dbReference>
<evidence type="ECO:0000259" key="4">
    <source>
        <dbReference type="PROSITE" id="PS50115"/>
    </source>
</evidence>
<feature type="region of interest" description="Disordered" evidence="2">
    <location>
        <begin position="256"/>
        <end position="345"/>
    </location>
</feature>
<dbReference type="PANTHER" id="PTHR45705">
    <property type="entry name" value="FI20236P1"/>
    <property type="match status" value="1"/>
</dbReference>
<feature type="domain" description="UBA" evidence="3">
    <location>
        <begin position="212"/>
        <end position="254"/>
    </location>
</feature>
<dbReference type="VEuPathDB" id="FungiDB:jhhlp_006260"/>
<reference evidence="5 6" key="1">
    <citation type="journal article" date="2017" name="G3 (Bethesda)">
        <title>First Draft Genome Sequence of the Pathogenic Fungus Lomentospora prolificans (Formerly Scedosporium prolificans).</title>
        <authorList>
            <person name="Luo R."/>
            <person name="Zimin A."/>
            <person name="Workman R."/>
            <person name="Fan Y."/>
            <person name="Pertea G."/>
            <person name="Grossman N."/>
            <person name="Wear M.P."/>
            <person name="Jia B."/>
            <person name="Miller H."/>
            <person name="Casadevall A."/>
            <person name="Timp W."/>
            <person name="Zhang S.X."/>
            <person name="Salzberg S.L."/>
        </authorList>
    </citation>
    <scope>NUCLEOTIDE SEQUENCE [LARGE SCALE GENOMIC DNA]</scope>
    <source>
        <strain evidence="5 6">JHH-5317</strain>
    </source>
</reference>
<keyword evidence="6" id="KW-1185">Reference proteome</keyword>
<feature type="region of interest" description="Disordered" evidence="2">
    <location>
        <begin position="136"/>
        <end position="199"/>
    </location>
</feature>
<evidence type="ECO:0000313" key="6">
    <source>
        <dbReference type="Proteomes" id="UP000233524"/>
    </source>
</evidence>
<dbReference type="InterPro" id="IPR038508">
    <property type="entry name" value="ArfGAP_dom_sf"/>
</dbReference>
<comment type="caution">
    <text evidence="5">The sequence shown here is derived from an EMBL/GenBank/DDBJ whole genome shotgun (WGS) entry which is preliminary data.</text>
</comment>
<evidence type="ECO:0000256" key="1">
    <source>
        <dbReference type="PROSITE-ProRule" id="PRU00288"/>
    </source>
</evidence>
<dbReference type="InParanoid" id="A0A2N3N5G8"/>
<dbReference type="PRINTS" id="PR00405">
    <property type="entry name" value="REVINTRACTNG"/>
</dbReference>
<dbReference type="FunFam" id="1.10.220.150:FF:000026">
    <property type="entry name" value="GTPase activating protein for Arf, putative"/>
    <property type="match status" value="1"/>
</dbReference>
<dbReference type="InterPro" id="IPR009060">
    <property type="entry name" value="UBA-like_sf"/>
</dbReference>
<dbReference type="SUPFAM" id="SSF57863">
    <property type="entry name" value="ArfGap/RecO-like zinc finger"/>
    <property type="match status" value="1"/>
</dbReference>
<accession>A0A2N3N5G8</accession>
<dbReference type="SMART" id="SM00105">
    <property type="entry name" value="ArfGap"/>
    <property type="match status" value="1"/>
</dbReference>
<dbReference type="GO" id="GO:0005737">
    <property type="term" value="C:cytoplasm"/>
    <property type="evidence" value="ECO:0007669"/>
    <property type="project" value="TreeGrafter"/>
</dbReference>
<dbReference type="SUPFAM" id="SSF46934">
    <property type="entry name" value="UBA-like"/>
    <property type="match status" value="1"/>
</dbReference>
<dbReference type="PANTHER" id="PTHR45705:SF7">
    <property type="entry name" value="ACTIVATING PROTEIN FOR ARF, PUTATIVE (AFU_ORTHOLOGUE AFUA_4G09120)-RELATED"/>
    <property type="match status" value="1"/>
</dbReference>
<dbReference type="InterPro" id="IPR037278">
    <property type="entry name" value="ARFGAP/RecO"/>
</dbReference>
<name>A0A2N3N5G8_9PEZI</name>
<dbReference type="GO" id="GO:0008270">
    <property type="term" value="F:zinc ion binding"/>
    <property type="evidence" value="ECO:0007669"/>
    <property type="project" value="UniProtKB-KW"/>
</dbReference>
<dbReference type="STRING" id="41688.A0A2N3N5G8"/>
<organism evidence="5 6">
    <name type="scientific">Lomentospora prolificans</name>
    <dbReference type="NCBI Taxonomy" id="41688"/>
    <lineage>
        <taxon>Eukaryota</taxon>
        <taxon>Fungi</taxon>
        <taxon>Dikarya</taxon>
        <taxon>Ascomycota</taxon>
        <taxon>Pezizomycotina</taxon>
        <taxon>Sordariomycetes</taxon>
        <taxon>Hypocreomycetidae</taxon>
        <taxon>Microascales</taxon>
        <taxon>Microascaceae</taxon>
        <taxon>Lomentospora</taxon>
    </lineage>
</organism>
<feature type="compositionally biased region" description="Polar residues" evidence="2">
    <location>
        <begin position="576"/>
        <end position="596"/>
    </location>
</feature>
<feature type="compositionally biased region" description="Polar residues" evidence="2">
    <location>
        <begin position="302"/>
        <end position="345"/>
    </location>
</feature>
<feature type="region of interest" description="Disordered" evidence="2">
    <location>
        <begin position="463"/>
        <end position="489"/>
    </location>
</feature>
<keyword evidence="1" id="KW-0862">Zinc</keyword>
<gene>
    <name evidence="5" type="ORF">jhhlp_006260</name>
</gene>
<dbReference type="InterPro" id="IPR015940">
    <property type="entry name" value="UBA"/>
</dbReference>
<keyword evidence="1" id="KW-0479">Metal-binding</keyword>
<dbReference type="InterPro" id="IPR051718">
    <property type="entry name" value="ARF_GTPase-activating"/>
</dbReference>
<proteinExistence type="predicted"/>
<keyword evidence="1" id="KW-0863">Zinc-finger</keyword>
<dbReference type="AlphaFoldDB" id="A0A2N3N5G8"/>
<feature type="domain" description="Arf-GAP" evidence="4">
    <location>
        <begin position="14"/>
        <end position="123"/>
    </location>
</feature>
<dbReference type="CDD" id="cd08204">
    <property type="entry name" value="ArfGap"/>
    <property type="match status" value="1"/>
</dbReference>
<dbReference type="PROSITE" id="PS50115">
    <property type="entry name" value="ARFGAP"/>
    <property type="match status" value="1"/>
</dbReference>
<protein>
    <recommendedName>
        <fullName evidence="7">Arf-GAP domain-containing protein</fullName>
    </recommendedName>
</protein>
<dbReference type="Gene3D" id="1.10.8.10">
    <property type="entry name" value="DNA helicase RuvA subunit, C-terminal domain"/>
    <property type="match status" value="1"/>
</dbReference>
<dbReference type="Proteomes" id="UP000233524">
    <property type="component" value="Unassembled WGS sequence"/>
</dbReference>
<evidence type="ECO:0000259" key="3">
    <source>
        <dbReference type="PROSITE" id="PS50030"/>
    </source>
</evidence>
<feature type="compositionally biased region" description="Polar residues" evidence="2">
    <location>
        <begin position="260"/>
        <end position="290"/>
    </location>
</feature>
<feature type="compositionally biased region" description="Low complexity" evidence="2">
    <location>
        <begin position="597"/>
        <end position="607"/>
    </location>
</feature>
<dbReference type="InterPro" id="IPR001164">
    <property type="entry name" value="ArfGAP_dom"/>
</dbReference>
<evidence type="ECO:0000313" key="5">
    <source>
        <dbReference type="EMBL" id="PKS07654.1"/>
    </source>
</evidence>
<dbReference type="Gene3D" id="1.10.220.150">
    <property type="entry name" value="Arf GTPase activating protein"/>
    <property type="match status" value="1"/>
</dbReference>
<dbReference type="PROSITE" id="PS50030">
    <property type="entry name" value="UBA"/>
    <property type="match status" value="1"/>
</dbReference>
<dbReference type="GO" id="GO:0005096">
    <property type="term" value="F:GTPase activator activity"/>
    <property type="evidence" value="ECO:0007669"/>
    <property type="project" value="InterPro"/>
</dbReference>
<evidence type="ECO:0008006" key="7">
    <source>
        <dbReference type="Google" id="ProtNLM"/>
    </source>
</evidence>